<sequence>MDTLEYLDKVRLELKTRRISQRGLALRAKIPPGRVSEILQGRRPLTVYYANKIALALNITPPESLMKAGTANPTRPDRVLSEDELQVIQNWYHLAILNLIKTDGGHRNPAWFAQRLGITEKDVYQALRRMLRLRLIVQEESGYRRTSGFVTTSAQIPSATLRNMHHQMMEQSQKALQKVPVEFRDISHMVMAINPDKLPEAKEEIRLFRRKMAALLEETAPATEVYLLGLQLVPLSKITEASK</sequence>
<gene>
    <name evidence="2" type="ORF">B9G79_06475</name>
</gene>
<dbReference type="InterPro" id="IPR001387">
    <property type="entry name" value="Cro/C1-type_HTH"/>
</dbReference>
<dbReference type="SMART" id="SM00530">
    <property type="entry name" value="HTH_XRE"/>
    <property type="match status" value="1"/>
</dbReference>
<organism evidence="2 3">
    <name type="scientific">Bdellovibrio bacteriovorus</name>
    <dbReference type="NCBI Taxonomy" id="959"/>
    <lineage>
        <taxon>Bacteria</taxon>
        <taxon>Pseudomonadati</taxon>
        <taxon>Bdellovibrionota</taxon>
        <taxon>Bdellovibrionia</taxon>
        <taxon>Bdellovibrionales</taxon>
        <taxon>Pseudobdellovibrionaceae</taxon>
        <taxon>Bdellovibrio</taxon>
    </lineage>
</organism>
<reference evidence="2 3" key="1">
    <citation type="submission" date="2017-04" db="EMBL/GenBank/DDBJ databases">
        <title>Whole genome sequence of Bdellovibrio bacteriovorus strain SSB218315.</title>
        <authorList>
            <person name="Oyedara O."/>
            <person name="Rodriguez-Perez M.A."/>
        </authorList>
    </citation>
    <scope>NUCLEOTIDE SEQUENCE [LARGE SCALE GENOMIC DNA]</scope>
    <source>
        <strain evidence="2 3">SSB218315</strain>
    </source>
</reference>
<dbReference type="NCBIfam" id="TIGR02147">
    <property type="entry name" value="Fsuc_second"/>
    <property type="match status" value="1"/>
</dbReference>
<dbReference type="InterPro" id="IPR011873">
    <property type="entry name" value="CHP02147"/>
</dbReference>
<evidence type="ECO:0000313" key="2">
    <source>
        <dbReference type="EMBL" id="ASD63237.1"/>
    </source>
</evidence>
<dbReference type="InterPro" id="IPR036390">
    <property type="entry name" value="WH_DNA-bd_sf"/>
</dbReference>
<protein>
    <recommendedName>
        <fullName evidence="1">HTH cro/C1-type domain-containing protein</fullName>
    </recommendedName>
</protein>
<name>A0A1Z3N717_BDEBC</name>
<dbReference type="InterPro" id="IPR025537">
    <property type="entry name" value="DUF4423"/>
</dbReference>
<evidence type="ECO:0000259" key="1">
    <source>
        <dbReference type="PROSITE" id="PS50943"/>
    </source>
</evidence>
<accession>A0A1Z3N717</accession>
<dbReference type="GO" id="GO:0003677">
    <property type="term" value="F:DNA binding"/>
    <property type="evidence" value="ECO:0007669"/>
    <property type="project" value="InterPro"/>
</dbReference>
<dbReference type="RefSeq" id="WP_088564794.1">
    <property type="nucleotide sequence ID" value="NZ_CP020946.1"/>
</dbReference>
<dbReference type="EMBL" id="CP020946">
    <property type="protein sequence ID" value="ASD63237.1"/>
    <property type="molecule type" value="Genomic_DNA"/>
</dbReference>
<feature type="domain" description="HTH cro/C1-type" evidence="1">
    <location>
        <begin position="10"/>
        <end position="64"/>
    </location>
</feature>
<dbReference type="SUPFAM" id="SSF46785">
    <property type="entry name" value="Winged helix' DNA-binding domain"/>
    <property type="match status" value="1"/>
</dbReference>
<dbReference type="Gene3D" id="1.10.260.40">
    <property type="entry name" value="lambda repressor-like DNA-binding domains"/>
    <property type="match status" value="1"/>
</dbReference>
<dbReference type="Pfam" id="PF14394">
    <property type="entry name" value="DUF4423"/>
    <property type="match status" value="1"/>
</dbReference>
<evidence type="ECO:0000313" key="3">
    <source>
        <dbReference type="Proteomes" id="UP000197003"/>
    </source>
</evidence>
<dbReference type="PROSITE" id="PS50943">
    <property type="entry name" value="HTH_CROC1"/>
    <property type="match status" value="1"/>
</dbReference>
<dbReference type="CDD" id="cd00093">
    <property type="entry name" value="HTH_XRE"/>
    <property type="match status" value="1"/>
</dbReference>
<dbReference type="InterPro" id="IPR010982">
    <property type="entry name" value="Lambda_DNA-bd_dom_sf"/>
</dbReference>
<dbReference type="OrthoDB" id="5290361at2"/>
<dbReference type="Pfam" id="PF01381">
    <property type="entry name" value="HTH_3"/>
    <property type="match status" value="1"/>
</dbReference>
<dbReference type="SUPFAM" id="SSF47413">
    <property type="entry name" value="lambda repressor-like DNA-binding domains"/>
    <property type="match status" value="1"/>
</dbReference>
<dbReference type="Proteomes" id="UP000197003">
    <property type="component" value="Chromosome"/>
</dbReference>
<dbReference type="AlphaFoldDB" id="A0A1Z3N717"/>
<proteinExistence type="predicted"/>